<dbReference type="EMBL" id="BGPR01000378">
    <property type="protein sequence ID" value="GBM16690.1"/>
    <property type="molecule type" value="Genomic_DNA"/>
</dbReference>
<sequence length="83" mass="9078">MGWRSRRSITRAYTPTSSPLAARACKKEPLATQRVIGRSGSFDSSSARPSPRVRSPTENHEPGQDCQRGSSSPAPYTRTDSLE</sequence>
<comment type="caution">
    <text evidence="2">The sequence shown here is derived from an EMBL/GenBank/DDBJ whole genome shotgun (WGS) entry which is preliminary data.</text>
</comment>
<gene>
    <name evidence="2" type="ORF">AVEN_217963_1</name>
</gene>
<name>A0A4Y2DIS4_ARAVE</name>
<evidence type="ECO:0000256" key="1">
    <source>
        <dbReference type="SAM" id="MobiDB-lite"/>
    </source>
</evidence>
<feature type="region of interest" description="Disordered" evidence="1">
    <location>
        <begin position="1"/>
        <end position="83"/>
    </location>
</feature>
<keyword evidence="3" id="KW-1185">Reference proteome</keyword>
<protein>
    <submittedName>
        <fullName evidence="2">Uncharacterized protein</fullName>
    </submittedName>
</protein>
<proteinExistence type="predicted"/>
<dbReference type="AlphaFoldDB" id="A0A4Y2DIS4"/>
<accession>A0A4Y2DIS4</accession>
<feature type="compositionally biased region" description="Low complexity" evidence="1">
    <location>
        <begin position="44"/>
        <end position="54"/>
    </location>
</feature>
<dbReference type="Proteomes" id="UP000499080">
    <property type="component" value="Unassembled WGS sequence"/>
</dbReference>
<reference evidence="2 3" key="1">
    <citation type="journal article" date="2019" name="Sci. Rep.">
        <title>Orb-weaving spider Araneus ventricosus genome elucidates the spidroin gene catalogue.</title>
        <authorList>
            <person name="Kono N."/>
            <person name="Nakamura H."/>
            <person name="Ohtoshi R."/>
            <person name="Moran D.A.P."/>
            <person name="Shinohara A."/>
            <person name="Yoshida Y."/>
            <person name="Fujiwara M."/>
            <person name="Mori M."/>
            <person name="Tomita M."/>
            <person name="Arakawa K."/>
        </authorList>
    </citation>
    <scope>NUCLEOTIDE SEQUENCE [LARGE SCALE GENOMIC DNA]</scope>
</reference>
<organism evidence="2 3">
    <name type="scientific">Araneus ventricosus</name>
    <name type="common">Orbweaver spider</name>
    <name type="synonym">Epeira ventricosa</name>
    <dbReference type="NCBI Taxonomy" id="182803"/>
    <lineage>
        <taxon>Eukaryota</taxon>
        <taxon>Metazoa</taxon>
        <taxon>Ecdysozoa</taxon>
        <taxon>Arthropoda</taxon>
        <taxon>Chelicerata</taxon>
        <taxon>Arachnida</taxon>
        <taxon>Araneae</taxon>
        <taxon>Araneomorphae</taxon>
        <taxon>Entelegynae</taxon>
        <taxon>Araneoidea</taxon>
        <taxon>Araneidae</taxon>
        <taxon>Araneus</taxon>
    </lineage>
</organism>
<evidence type="ECO:0000313" key="3">
    <source>
        <dbReference type="Proteomes" id="UP000499080"/>
    </source>
</evidence>
<evidence type="ECO:0000313" key="2">
    <source>
        <dbReference type="EMBL" id="GBM16690.1"/>
    </source>
</evidence>